<dbReference type="GO" id="GO:0005737">
    <property type="term" value="C:cytoplasm"/>
    <property type="evidence" value="ECO:0007669"/>
    <property type="project" value="TreeGrafter"/>
</dbReference>
<proteinExistence type="predicted"/>
<dbReference type="PANTHER" id="PTHR36576">
    <property type="entry name" value="UPF0654 PROTEIN C11D3.01C-RELATED"/>
    <property type="match status" value="1"/>
</dbReference>
<dbReference type="AlphaFoldDB" id="A0A4Y7SUF7"/>
<organism evidence="2 3">
    <name type="scientific">Coprinellus micaceus</name>
    <name type="common">Glistening ink-cap mushroom</name>
    <name type="synonym">Coprinus micaceus</name>
    <dbReference type="NCBI Taxonomy" id="71717"/>
    <lineage>
        <taxon>Eukaryota</taxon>
        <taxon>Fungi</taxon>
        <taxon>Dikarya</taxon>
        <taxon>Basidiomycota</taxon>
        <taxon>Agaricomycotina</taxon>
        <taxon>Agaricomycetes</taxon>
        <taxon>Agaricomycetidae</taxon>
        <taxon>Agaricales</taxon>
        <taxon>Agaricineae</taxon>
        <taxon>Psathyrellaceae</taxon>
        <taxon>Coprinellus</taxon>
    </lineage>
</organism>
<evidence type="ECO:0000256" key="1">
    <source>
        <dbReference type="SAM" id="MobiDB-lite"/>
    </source>
</evidence>
<dbReference type="EMBL" id="QPFP01000056">
    <property type="protein sequence ID" value="TEB25503.1"/>
    <property type="molecule type" value="Genomic_DNA"/>
</dbReference>
<dbReference type="Pfam" id="PF10346">
    <property type="entry name" value="Con-6"/>
    <property type="match status" value="2"/>
</dbReference>
<evidence type="ECO:0008006" key="4">
    <source>
        <dbReference type="Google" id="ProtNLM"/>
    </source>
</evidence>
<accession>A0A4Y7SUF7</accession>
<sequence>MLLALGLSTHLHTFARHIAPTDTNPDNVIRGLKAAIHNPNASQEAKERDIQRLQEMGAEPPNDMTSSADVPAHNLRSAPKIFLKLDDMEESMRKTTKQLLAESAEPEGGKMSNHVLGGYGATLTNPRTSEGAKQHAEQVLEENGAL</sequence>
<evidence type="ECO:0000313" key="3">
    <source>
        <dbReference type="Proteomes" id="UP000298030"/>
    </source>
</evidence>
<name>A0A4Y7SUF7_COPMI</name>
<reference evidence="2 3" key="1">
    <citation type="journal article" date="2019" name="Nat. Ecol. Evol.">
        <title>Megaphylogeny resolves global patterns of mushroom evolution.</title>
        <authorList>
            <person name="Varga T."/>
            <person name="Krizsan K."/>
            <person name="Foldi C."/>
            <person name="Dima B."/>
            <person name="Sanchez-Garcia M."/>
            <person name="Sanchez-Ramirez S."/>
            <person name="Szollosi G.J."/>
            <person name="Szarkandi J.G."/>
            <person name="Papp V."/>
            <person name="Albert L."/>
            <person name="Andreopoulos W."/>
            <person name="Angelini C."/>
            <person name="Antonin V."/>
            <person name="Barry K.W."/>
            <person name="Bougher N.L."/>
            <person name="Buchanan P."/>
            <person name="Buyck B."/>
            <person name="Bense V."/>
            <person name="Catcheside P."/>
            <person name="Chovatia M."/>
            <person name="Cooper J."/>
            <person name="Damon W."/>
            <person name="Desjardin D."/>
            <person name="Finy P."/>
            <person name="Geml J."/>
            <person name="Haridas S."/>
            <person name="Hughes K."/>
            <person name="Justo A."/>
            <person name="Karasinski D."/>
            <person name="Kautmanova I."/>
            <person name="Kiss B."/>
            <person name="Kocsube S."/>
            <person name="Kotiranta H."/>
            <person name="LaButti K.M."/>
            <person name="Lechner B.E."/>
            <person name="Liimatainen K."/>
            <person name="Lipzen A."/>
            <person name="Lukacs Z."/>
            <person name="Mihaltcheva S."/>
            <person name="Morgado L.N."/>
            <person name="Niskanen T."/>
            <person name="Noordeloos M.E."/>
            <person name="Ohm R.A."/>
            <person name="Ortiz-Santana B."/>
            <person name="Ovrebo C."/>
            <person name="Racz N."/>
            <person name="Riley R."/>
            <person name="Savchenko A."/>
            <person name="Shiryaev A."/>
            <person name="Soop K."/>
            <person name="Spirin V."/>
            <person name="Szebenyi C."/>
            <person name="Tomsovsky M."/>
            <person name="Tulloss R.E."/>
            <person name="Uehling J."/>
            <person name="Grigoriev I.V."/>
            <person name="Vagvolgyi C."/>
            <person name="Papp T."/>
            <person name="Martin F.M."/>
            <person name="Miettinen O."/>
            <person name="Hibbett D.S."/>
            <person name="Nagy L.G."/>
        </authorList>
    </citation>
    <scope>NUCLEOTIDE SEQUENCE [LARGE SCALE GENOMIC DNA]</scope>
    <source>
        <strain evidence="2 3">FP101781</strain>
    </source>
</reference>
<protein>
    <recommendedName>
        <fullName evidence="4">Conidiation protein 6</fullName>
    </recommendedName>
</protein>
<comment type="caution">
    <text evidence="2">The sequence shown here is derived from an EMBL/GenBank/DDBJ whole genome shotgun (WGS) entry which is preliminary data.</text>
</comment>
<dbReference type="Proteomes" id="UP000298030">
    <property type="component" value="Unassembled WGS sequence"/>
</dbReference>
<evidence type="ECO:0000313" key="2">
    <source>
        <dbReference type="EMBL" id="TEB25503.1"/>
    </source>
</evidence>
<feature type="region of interest" description="Disordered" evidence="1">
    <location>
        <begin position="120"/>
        <end position="146"/>
    </location>
</feature>
<dbReference type="OrthoDB" id="5419162at2759"/>
<dbReference type="InterPro" id="IPR018824">
    <property type="entry name" value="Conidiation-specific_6"/>
</dbReference>
<dbReference type="InterPro" id="IPR052670">
    <property type="entry name" value="UPF0654_domain"/>
</dbReference>
<dbReference type="PANTHER" id="PTHR36576:SF2">
    <property type="entry name" value="PROTEIN CON-6, PUTATIVE (AFU_ORTHOLOGUE AFUA_4G03615)-RELATED"/>
    <property type="match status" value="1"/>
</dbReference>
<keyword evidence="3" id="KW-1185">Reference proteome</keyword>
<gene>
    <name evidence="2" type="ORF">FA13DRAFT_1898284</name>
</gene>
<feature type="region of interest" description="Disordered" evidence="1">
    <location>
        <begin position="40"/>
        <end position="75"/>
    </location>
</feature>